<reference evidence="3 4" key="1">
    <citation type="submission" date="2020-08" db="EMBL/GenBank/DDBJ databases">
        <title>Genomic Encyclopedia of Type Strains, Phase III (KMG-III): the genomes of soil and plant-associated and newly described type strains.</title>
        <authorList>
            <person name="Whitman W."/>
        </authorList>
    </citation>
    <scope>NUCLEOTIDE SEQUENCE [LARGE SCALE GENOMIC DNA]</scope>
    <source>
        <strain evidence="3 4">CECT 7744</strain>
    </source>
</reference>
<accession>A0A7W5ERM0</accession>
<sequence length="463" mass="48196">MNQGIAGIGVDPDDGESAQDATSGTIMLTDGSTLAISSPDGTTPLSQLLDDSSATLLIDDAPATLSTSAPSLASLNQASGDPAPFAVSTTVASRPLTLSRGASPDAAPPFDSFDVVLNGEPFTIELPEGTTVSDFSASTPITIRDADGNVLLDDRALNSLTTSEANDIAAGLGLLDVDMALRSAQKQAVAKNFGIIANQIDASMHPHQDGRVDRVNGRNAWVSHEYSDMQGQAGNTDYDGEGSVSMVGVDWKGDKLLAGVALGHGEVEIDSKRGRLNTDLGGNLIAPYGAVSLADGDLVLDGILMYQDLDGSSRASYQPDPVALDGHRWGGRAAGTYFLPEVNNLLFGITAGGAYMKDDIEGAYLGSTSDYGIELGEVFAGATLSTDFATGRLYGSLIHHHDVTANFDDSAEVLDDDDKRTELKIGAAHELADNLDVSLDGRTVIGSSDTEFSAVQASLSYRF</sequence>
<feature type="domain" description="Autotransporter" evidence="2">
    <location>
        <begin position="213"/>
        <end position="463"/>
    </location>
</feature>
<dbReference type="RefSeq" id="WP_183382680.1">
    <property type="nucleotide sequence ID" value="NZ_JACHXR010000002.1"/>
</dbReference>
<dbReference type="AlphaFoldDB" id="A0A7W5ERM0"/>
<dbReference type="InterPro" id="IPR036709">
    <property type="entry name" value="Autotransporte_beta_dom_sf"/>
</dbReference>
<evidence type="ECO:0000313" key="3">
    <source>
        <dbReference type="EMBL" id="MBB3230178.1"/>
    </source>
</evidence>
<organism evidence="3 4">
    <name type="scientific">Halomonas stenophila</name>
    <dbReference type="NCBI Taxonomy" id="795312"/>
    <lineage>
        <taxon>Bacteria</taxon>
        <taxon>Pseudomonadati</taxon>
        <taxon>Pseudomonadota</taxon>
        <taxon>Gammaproteobacteria</taxon>
        <taxon>Oceanospirillales</taxon>
        <taxon>Halomonadaceae</taxon>
        <taxon>Halomonas</taxon>
    </lineage>
</organism>
<evidence type="ECO:0000259" key="2">
    <source>
        <dbReference type="PROSITE" id="PS51208"/>
    </source>
</evidence>
<keyword evidence="4" id="KW-1185">Reference proteome</keyword>
<gene>
    <name evidence="3" type="ORF">FHR97_001012</name>
</gene>
<dbReference type="EMBL" id="JACHXR010000002">
    <property type="protein sequence ID" value="MBB3230178.1"/>
    <property type="molecule type" value="Genomic_DNA"/>
</dbReference>
<dbReference type="SMART" id="SM00869">
    <property type="entry name" value="Autotransporter"/>
    <property type="match status" value="1"/>
</dbReference>
<protein>
    <recommendedName>
        <fullName evidence="2">Autotransporter domain-containing protein</fullName>
    </recommendedName>
</protein>
<comment type="caution">
    <text evidence="3">The sequence shown here is derived from an EMBL/GenBank/DDBJ whole genome shotgun (WGS) entry which is preliminary data.</text>
</comment>
<evidence type="ECO:0000256" key="1">
    <source>
        <dbReference type="SAM" id="MobiDB-lite"/>
    </source>
</evidence>
<evidence type="ECO:0000313" key="4">
    <source>
        <dbReference type="Proteomes" id="UP000518892"/>
    </source>
</evidence>
<dbReference type="Proteomes" id="UP000518892">
    <property type="component" value="Unassembled WGS sequence"/>
</dbReference>
<dbReference type="Gene3D" id="2.40.128.130">
    <property type="entry name" value="Autotransporter beta-domain"/>
    <property type="match status" value="1"/>
</dbReference>
<name>A0A7W5ERM0_9GAMM</name>
<dbReference type="InterPro" id="IPR005546">
    <property type="entry name" value="Autotransporte_beta"/>
</dbReference>
<dbReference type="PROSITE" id="PS51208">
    <property type="entry name" value="AUTOTRANSPORTER"/>
    <property type="match status" value="1"/>
</dbReference>
<dbReference type="SUPFAM" id="SSF103515">
    <property type="entry name" value="Autotransporter"/>
    <property type="match status" value="1"/>
</dbReference>
<proteinExistence type="predicted"/>
<feature type="region of interest" description="Disordered" evidence="1">
    <location>
        <begin position="1"/>
        <end position="22"/>
    </location>
</feature>